<dbReference type="AlphaFoldDB" id="A0A7Y6EWF0"/>
<evidence type="ECO:0000313" key="1">
    <source>
        <dbReference type="EMBL" id="NUU76689.1"/>
    </source>
</evidence>
<dbReference type="EMBL" id="JABMCB010000185">
    <property type="protein sequence ID" value="NUU76689.1"/>
    <property type="molecule type" value="Genomic_DNA"/>
</dbReference>
<accession>A0A7Y6EWF0</accession>
<gene>
    <name evidence="1" type="ORF">HP552_15780</name>
</gene>
<sequence>MKKIIWISISLLLLLILAVIFLWNRIFGYPTLDQAVQSNWKTAVKIVNTDQENELVLYLDETQYVFAAYEQKYSRFHVDADTESGWSASSDLGPAFLVVAEPKNNKGNFMWGALYSDIPIAKIRIEYIHGETQEVKPKNNTFIVKMPLTYQKVDHLGLMETISNVHAIDAGNKVIQSWNPH</sequence>
<dbReference type="Proteomes" id="UP000526125">
    <property type="component" value="Unassembled WGS sequence"/>
</dbReference>
<comment type="caution">
    <text evidence="1">The sequence shown here is derived from an EMBL/GenBank/DDBJ whole genome shotgun (WGS) entry which is preliminary data.</text>
</comment>
<organism evidence="1 2">
    <name type="scientific">Paenibacillus xylanilyticus</name>
    <dbReference type="NCBI Taxonomy" id="248903"/>
    <lineage>
        <taxon>Bacteria</taxon>
        <taxon>Bacillati</taxon>
        <taxon>Bacillota</taxon>
        <taxon>Bacilli</taxon>
        <taxon>Bacillales</taxon>
        <taxon>Paenibacillaceae</taxon>
        <taxon>Paenibacillus</taxon>
    </lineage>
</organism>
<reference evidence="1 2" key="1">
    <citation type="submission" date="2020-05" db="EMBL/GenBank/DDBJ databases">
        <title>Genome Sequencing of Type Strains.</title>
        <authorList>
            <person name="Lemaire J.F."/>
            <person name="Inderbitzin P."/>
            <person name="Gregorio O.A."/>
            <person name="Collins S.B."/>
            <person name="Wespe N."/>
            <person name="Knight-Connoni V."/>
        </authorList>
    </citation>
    <scope>NUCLEOTIDE SEQUENCE [LARGE SCALE GENOMIC DNA]</scope>
    <source>
        <strain evidence="1 2">LMG 21957</strain>
    </source>
</reference>
<dbReference type="RefSeq" id="WP_175396363.1">
    <property type="nucleotide sequence ID" value="NZ_JABMCB010000185.1"/>
</dbReference>
<proteinExistence type="predicted"/>
<keyword evidence="2" id="KW-1185">Reference proteome</keyword>
<name>A0A7Y6EWF0_9BACL</name>
<protein>
    <submittedName>
        <fullName evidence="1">Uncharacterized protein</fullName>
    </submittedName>
</protein>
<evidence type="ECO:0000313" key="2">
    <source>
        <dbReference type="Proteomes" id="UP000526125"/>
    </source>
</evidence>